<keyword evidence="5" id="KW-0349">Heme</keyword>
<protein>
    <submittedName>
        <fullName evidence="13">Cytochrome d ubiquinol oxidase subunit II</fullName>
    </submittedName>
</protein>
<evidence type="ECO:0000256" key="2">
    <source>
        <dbReference type="ARBA" id="ARBA00007543"/>
    </source>
</evidence>
<evidence type="ECO:0000256" key="7">
    <source>
        <dbReference type="ARBA" id="ARBA00022723"/>
    </source>
</evidence>
<comment type="similarity">
    <text evidence="2">Belongs to the cytochrome ubiquinol oxidase subunit 2 family.</text>
</comment>
<dbReference type="NCBIfam" id="TIGR00203">
    <property type="entry name" value="cydB"/>
    <property type="match status" value="1"/>
</dbReference>
<feature type="transmembrane region" description="Helical" evidence="12">
    <location>
        <begin position="297"/>
        <end position="319"/>
    </location>
</feature>
<keyword evidence="8" id="KW-0249">Electron transport</keyword>
<evidence type="ECO:0000256" key="9">
    <source>
        <dbReference type="ARBA" id="ARBA00022989"/>
    </source>
</evidence>
<dbReference type="PANTHER" id="PTHR43141">
    <property type="entry name" value="CYTOCHROME BD2 SUBUNIT II"/>
    <property type="match status" value="1"/>
</dbReference>
<dbReference type="PIRSF" id="PIRSF000267">
    <property type="entry name" value="Cyt_oxidse_sub2"/>
    <property type="match status" value="1"/>
</dbReference>
<evidence type="ECO:0000256" key="5">
    <source>
        <dbReference type="ARBA" id="ARBA00022617"/>
    </source>
</evidence>
<evidence type="ECO:0000256" key="3">
    <source>
        <dbReference type="ARBA" id="ARBA00022448"/>
    </source>
</evidence>
<evidence type="ECO:0000256" key="6">
    <source>
        <dbReference type="ARBA" id="ARBA00022692"/>
    </source>
</evidence>
<dbReference type="RefSeq" id="WP_188692938.1">
    <property type="nucleotide sequence ID" value="NZ_BMLY01000003.1"/>
</dbReference>
<feature type="transmembrane region" description="Helical" evidence="12">
    <location>
        <begin position="162"/>
        <end position="183"/>
    </location>
</feature>
<keyword evidence="4" id="KW-1003">Cell membrane</keyword>
<feature type="transmembrane region" description="Helical" evidence="12">
    <location>
        <begin position="121"/>
        <end position="142"/>
    </location>
</feature>
<gene>
    <name evidence="13" type="primary">cydB</name>
    <name evidence="13" type="ORF">GCM10010971_20940</name>
</gene>
<dbReference type="EMBL" id="BMLY01000003">
    <property type="protein sequence ID" value="GGP26275.1"/>
    <property type="molecule type" value="Genomic_DNA"/>
</dbReference>
<feature type="transmembrane region" description="Helical" evidence="12">
    <location>
        <begin position="339"/>
        <end position="362"/>
    </location>
</feature>
<feature type="transmembrane region" description="Helical" evidence="12">
    <location>
        <begin position="266"/>
        <end position="285"/>
    </location>
</feature>
<feature type="transmembrane region" description="Helical" evidence="12">
    <location>
        <begin position="77"/>
        <end position="100"/>
    </location>
</feature>
<keyword evidence="7" id="KW-0479">Metal-binding</keyword>
<sequence>MLDYETLKLIWWGLVGVLIIGFALTGGWDLGAAILLPFIGKTDDERRVVINTVGATWEGNQTWLITAGGALFAAWPLVYAAAFSVLYVALILTLFALFLRPVGFDYRSKLPDPRWRNSWDWGLFIGGLVPSLIFGVAFGNFFVGVDYRFDETLRVTYGHASFFSLLNPFALFSGIVSVAMLTMHGGGWVFFKTEGVVRSRARRAVQLAALATAVLFALGGFWVAQRNGLHVTQMGSPNDILRPLDKTVEWVAGGWLANYGKYPLTWILPGLGIGGALIALLAVSANRAWLTLLGSSLSLIGIILTAGWSLFPFVLPSSLDARSSLMLWDAVSSHKTLGIMLGVVIVFVPLIGIYTTWVYRVLRGPVTVERINSETHSY</sequence>
<evidence type="ECO:0000256" key="8">
    <source>
        <dbReference type="ARBA" id="ARBA00022982"/>
    </source>
</evidence>
<dbReference type="Pfam" id="PF02322">
    <property type="entry name" value="Cyt_bd_oxida_II"/>
    <property type="match status" value="1"/>
</dbReference>
<evidence type="ECO:0000256" key="11">
    <source>
        <dbReference type="ARBA" id="ARBA00023136"/>
    </source>
</evidence>
<dbReference type="PANTHER" id="PTHR43141:SF5">
    <property type="entry name" value="CYTOCHROME BD-I UBIQUINOL OXIDASE SUBUNIT 2"/>
    <property type="match status" value="1"/>
</dbReference>
<keyword evidence="3" id="KW-0813">Transport</keyword>
<keyword evidence="10" id="KW-0408">Iron</keyword>
<evidence type="ECO:0000256" key="12">
    <source>
        <dbReference type="SAM" id="Phobius"/>
    </source>
</evidence>
<keyword evidence="6 12" id="KW-0812">Transmembrane</keyword>
<comment type="caution">
    <text evidence="13">The sequence shown here is derived from an EMBL/GenBank/DDBJ whole genome shotgun (WGS) entry which is preliminary data.</text>
</comment>
<reference evidence="14" key="1">
    <citation type="journal article" date="2019" name="Int. J. Syst. Evol. Microbiol.">
        <title>The Global Catalogue of Microorganisms (GCM) 10K type strain sequencing project: providing services to taxonomists for standard genome sequencing and annotation.</title>
        <authorList>
            <consortium name="The Broad Institute Genomics Platform"/>
            <consortium name="The Broad Institute Genome Sequencing Center for Infectious Disease"/>
            <person name="Wu L."/>
            <person name="Ma J."/>
        </authorList>
    </citation>
    <scope>NUCLEOTIDE SEQUENCE [LARGE SCALE GENOMIC DNA]</scope>
    <source>
        <strain evidence="14">CGMCC 1.8860</strain>
    </source>
</reference>
<organism evidence="13 14">
    <name type="scientific">Silvimonas amylolytica</name>
    <dbReference type="NCBI Taxonomy" id="449663"/>
    <lineage>
        <taxon>Bacteria</taxon>
        <taxon>Pseudomonadati</taxon>
        <taxon>Pseudomonadota</taxon>
        <taxon>Betaproteobacteria</taxon>
        <taxon>Neisseriales</taxon>
        <taxon>Chitinibacteraceae</taxon>
        <taxon>Silvimonas</taxon>
    </lineage>
</organism>
<name>A0ABQ2PLM9_9NEIS</name>
<feature type="transmembrane region" description="Helical" evidence="12">
    <location>
        <begin position="9"/>
        <end position="28"/>
    </location>
</feature>
<evidence type="ECO:0000313" key="14">
    <source>
        <dbReference type="Proteomes" id="UP000621859"/>
    </source>
</evidence>
<keyword evidence="14" id="KW-1185">Reference proteome</keyword>
<keyword evidence="9 12" id="KW-1133">Transmembrane helix</keyword>
<accession>A0ABQ2PLM9</accession>
<proteinExistence type="inferred from homology"/>
<keyword evidence="11 12" id="KW-0472">Membrane</keyword>
<evidence type="ECO:0000313" key="13">
    <source>
        <dbReference type="EMBL" id="GGP26275.1"/>
    </source>
</evidence>
<feature type="transmembrane region" description="Helical" evidence="12">
    <location>
        <begin position="204"/>
        <end position="224"/>
    </location>
</feature>
<dbReference type="Proteomes" id="UP000621859">
    <property type="component" value="Unassembled WGS sequence"/>
</dbReference>
<evidence type="ECO:0000256" key="4">
    <source>
        <dbReference type="ARBA" id="ARBA00022475"/>
    </source>
</evidence>
<dbReference type="InterPro" id="IPR003317">
    <property type="entry name" value="Cyt-d_oxidase_su2"/>
</dbReference>
<evidence type="ECO:0000256" key="1">
    <source>
        <dbReference type="ARBA" id="ARBA00004651"/>
    </source>
</evidence>
<comment type="subcellular location">
    <subcellularLocation>
        <location evidence="1">Cell membrane</location>
        <topology evidence="1">Multi-pass membrane protein</topology>
    </subcellularLocation>
</comment>
<evidence type="ECO:0000256" key="10">
    <source>
        <dbReference type="ARBA" id="ARBA00023004"/>
    </source>
</evidence>